<reference evidence="1 2" key="1">
    <citation type="journal article" date="2014" name="BMC Genomics">
        <title>Comparison of environmental and isolate Sulfobacillus genomes reveals diverse carbon, sulfur, nitrogen, and hydrogen metabolisms.</title>
        <authorList>
            <person name="Justice N.B."/>
            <person name="Norman A."/>
            <person name="Brown C.T."/>
            <person name="Singh A."/>
            <person name="Thomas B.C."/>
            <person name="Banfield J.F."/>
        </authorList>
    </citation>
    <scope>NUCLEOTIDE SEQUENCE [LARGE SCALE GENOMIC DNA]</scope>
    <source>
        <strain evidence="1">AMDSBA1</strain>
    </source>
</reference>
<dbReference type="AlphaFoldDB" id="A0A2T2WXZ3"/>
<name>A0A2T2WXZ3_9FIRM</name>
<sequence length="59" mass="6635">MAPFDRVVALGSGFRSVMQSPAWTGTHVIVDRISPLSSFQPGLLYQWRCVWNVLIARSE</sequence>
<accession>A0A2T2WXZ3</accession>
<protein>
    <submittedName>
        <fullName evidence="1">Uncharacterized protein</fullName>
    </submittedName>
</protein>
<organism evidence="1 2">
    <name type="scientific">Sulfobacillus benefaciens</name>
    <dbReference type="NCBI Taxonomy" id="453960"/>
    <lineage>
        <taxon>Bacteria</taxon>
        <taxon>Bacillati</taxon>
        <taxon>Bacillota</taxon>
        <taxon>Clostridia</taxon>
        <taxon>Eubacteriales</taxon>
        <taxon>Clostridiales Family XVII. Incertae Sedis</taxon>
        <taxon>Sulfobacillus</taxon>
    </lineage>
</organism>
<comment type="caution">
    <text evidence="1">The sequence shown here is derived from an EMBL/GenBank/DDBJ whole genome shotgun (WGS) entry which is preliminary data.</text>
</comment>
<dbReference type="Proteomes" id="UP000242699">
    <property type="component" value="Unassembled WGS sequence"/>
</dbReference>
<evidence type="ECO:0000313" key="2">
    <source>
        <dbReference type="Proteomes" id="UP000242699"/>
    </source>
</evidence>
<proteinExistence type="predicted"/>
<evidence type="ECO:0000313" key="1">
    <source>
        <dbReference type="EMBL" id="PSR27110.1"/>
    </source>
</evidence>
<dbReference type="EMBL" id="PXYT01000029">
    <property type="protein sequence ID" value="PSR27110.1"/>
    <property type="molecule type" value="Genomic_DNA"/>
</dbReference>
<gene>
    <name evidence="1" type="ORF">C7B43_12330</name>
</gene>